<keyword evidence="1" id="KW-0812">Transmembrane</keyword>
<name>A0A9D2BHC6_9FIRM</name>
<feature type="transmembrane region" description="Helical" evidence="1">
    <location>
        <begin position="325"/>
        <end position="345"/>
    </location>
</feature>
<evidence type="ECO:0000256" key="1">
    <source>
        <dbReference type="SAM" id="Phobius"/>
    </source>
</evidence>
<dbReference type="EMBL" id="DXEK01000054">
    <property type="protein sequence ID" value="HIX76630.1"/>
    <property type="molecule type" value="Genomic_DNA"/>
</dbReference>
<keyword evidence="1" id="KW-1133">Transmembrane helix</keyword>
<feature type="transmembrane region" description="Helical" evidence="1">
    <location>
        <begin position="155"/>
        <end position="180"/>
    </location>
</feature>
<feature type="transmembrane region" description="Helical" evidence="1">
    <location>
        <begin position="122"/>
        <end position="143"/>
    </location>
</feature>
<dbReference type="Proteomes" id="UP000886890">
    <property type="component" value="Unassembled WGS sequence"/>
</dbReference>
<feature type="transmembrane region" description="Helical" evidence="1">
    <location>
        <begin position="20"/>
        <end position="39"/>
    </location>
</feature>
<evidence type="ECO:0000313" key="3">
    <source>
        <dbReference type="Proteomes" id="UP000886890"/>
    </source>
</evidence>
<reference evidence="2" key="1">
    <citation type="journal article" date="2021" name="PeerJ">
        <title>Extensive microbial diversity within the chicken gut microbiome revealed by metagenomics and culture.</title>
        <authorList>
            <person name="Gilroy R."/>
            <person name="Ravi A."/>
            <person name="Getino M."/>
            <person name="Pursley I."/>
            <person name="Horton D.L."/>
            <person name="Alikhan N.F."/>
            <person name="Baker D."/>
            <person name="Gharbi K."/>
            <person name="Hall N."/>
            <person name="Watson M."/>
            <person name="Adriaenssens E.M."/>
            <person name="Foster-Nyarko E."/>
            <person name="Jarju S."/>
            <person name="Secka A."/>
            <person name="Antonio M."/>
            <person name="Oren A."/>
            <person name="Chaudhuri R.R."/>
            <person name="La Ragione R."/>
            <person name="Hildebrand F."/>
            <person name="Pallen M.J."/>
        </authorList>
    </citation>
    <scope>NUCLEOTIDE SEQUENCE</scope>
    <source>
        <strain evidence="2">CHK183-1962</strain>
    </source>
</reference>
<organism evidence="2 3">
    <name type="scientific">Candidatus Fusicatenibacter merdavium</name>
    <dbReference type="NCBI Taxonomy" id="2838600"/>
    <lineage>
        <taxon>Bacteria</taxon>
        <taxon>Bacillati</taxon>
        <taxon>Bacillota</taxon>
        <taxon>Clostridia</taxon>
        <taxon>Lachnospirales</taxon>
        <taxon>Lachnospiraceae</taxon>
        <taxon>Fusicatenibacter</taxon>
    </lineage>
</organism>
<protein>
    <recommendedName>
        <fullName evidence="4">Lipid A core - O-antigen ligase and related enzymes</fullName>
    </recommendedName>
</protein>
<accession>A0A9D2BHC6</accession>
<gene>
    <name evidence="2" type="ORF">H9734_03410</name>
</gene>
<evidence type="ECO:0000313" key="2">
    <source>
        <dbReference type="EMBL" id="HIX76630.1"/>
    </source>
</evidence>
<dbReference type="AlphaFoldDB" id="A0A9D2BHC6"/>
<reference evidence="2" key="2">
    <citation type="submission" date="2021-04" db="EMBL/GenBank/DDBJ databases">
        <authorList>
            <person name="Gilroy R."/>
        </authorList>
    </citation>
    <scope>NUCLEOTIDE SEQUENCE</scope>
    <source>
        <strain evidence="2">CHK183-1962</strain>
    </source>
</reference>
<feature type="transmembrane region" description="Helical" evidence="1">
    <location>
        <begin position="243"/>
        <end position="264"/>
    </location>
</feature>
<evidence type="ECO:0008006" key="4">
    <source>
        <dbReference type="Google" id="ProtNLM"/>
    </source>
</evidence>
<feature type="transmembrane region" description="Helical" evidence="1">
    <location>
        <begin position="192"/>
        <end position="222"/>
    </location>
</feature>
<feature type="transmembrane region" description="Helical" evidence="1">
    <location>
        <begin position="357"/>
        <end position="377"/>
    </location>
</feature>
<comment type="caution">
    <text evidence="2">The sequence shown here is derived from an EMBL/GenBank/DDBJ whole genome shotgun (WGS) entry which is preliminary data.</text>
</comment>
<proteinExistence type="predicted"/>
<feature type="transmembrane region" description="Helical" evidence="1">
    <location>
        <begin position="51"/>
        <end position="69"/>
    </location>
</feature>
<feature type="transmembrane region" description="Helical" evidence="1">
    <location>
        <begin position="100"/>
        <end position="116"/>
    </location>
</feature>
<keyword evidence="1" id="KW-0472">Membrane</keyword>
<sequence>MGTELLYRIEKYFEINKKEILEKCYLILFGIFFVDAFLHTTMFPLKDHSQFHIMLRIVMLVFIFAKIAISQIYRVSEVFVISIVMLSFFVAYARRSRYEILLTFVLLLIGAQGLSFRKIVQVYFGLGAILMVLMIVAAETGLIENLIYHQEGRRARIAFGSVYPTDFSAHVFYLCLAWTYIRKERLRIRELIIFFICGSAIYVFCDARMNTVMIILLTLMLLYQKIQRHREIKKGKTRRRSRLIQGLMVGAVPLCAGLITLLTLSYREDSEFWKIVNWLTSSRLLLGKKGITEYGFSWFGQYIPMIGFGGSTETRANYFFLDSSYISILLCMGTVVFCVICFLSVKISYRALKEEDFVFLTILFCMALQCTVEHHMLEIAYNPFLLSAFAKSMQNSDGIILKKEKANE</sequence>